<dbReference type="RefSeq" id="WP_035868465.1">
    <property type="nucleotide sequence ID" value="NZ_KK853997.1"/>
</dbReference>
<feature type="domain" description="DUF4240" evidence="1">
    <location>
        <begin position="1"/>
        <end position="136"/>
    </location>
</feature>
<organism evidence="2 3">
    <name type="scientific">Kitasatospora cheerisanensis KCTC 2395</name>
    <dbReference type="NCBI Taxonomy" id="1348663"/>
    <lineage>
        <taxon>Bacteria</taxon>
        <taxon>Bacillati</taxon>
        <taxon>Actinomycetota</taxon>
        <taxon>Actinomycetes</taxon>
        <taxon>Kitasatosporales</taxon>
        <taxon>Streptomycetaceae</taxon>
        <taxon>Kitasatospora</taxon>
    </lineage>
</organism>
<dbReference type="PATRIC" id="fig|1348663.4.peg.6398"/>
<name>A0A066YNV4_9ACTN</name>
<dbReference type="AlphaFoldDB" id="A0A066YNV4"/>
<comment type="caution">
    <text evidence="2">The sequence shown here is derived from an EMBL/GenBank/DDBJ whole genome shotgun (WGS) entry which is preliminary data.</text>
</comment>
<evidence type="ECO:0000313" key="3">
    <source>
        <dbReference type="Proteomes" id="UP000027178"/>
    </source>
</evidence>
<reference evidence="2 3" key="1">
    <citation type="submission" date="2014-05" db="EMBL/GenBank/DDBJ databases">
        <title>Draft Genome Sequence of Kitasatospora cheerisanensis KCTC 2395.</title>
        <authorList>
            <person name="Nam D.H."/>
        </authorList>
    </citation>
    <scope>NUCLEOTIDE SEQUENCE [LARGE SCALE GENOMIC DNA]</scope>
    <source>
        <strain evidence="2 3">KCTC 2395</strain>
    </source>
</reference>
<sequence length="187" mass="20819">MNLNGFWELVESADPTDSAAERADALVERLAQLPLDEVLEFQLRLDEVRAPLDTMATLEVAALVLRGRVSDDGLWYFHAWLIGLGRAAHALAVHDPDALADHPAFRRLAALPYREWTDADFPDWEDVDYCAERAWEAQTGEEEGLEEALLARDHDSPVTAEPEGATWTRAEVAARLPRLTALFADAT</sequence>
<dbReference type="InterPro" id="IPR025334">
    <property type="entry name" value="DUF4240"/>
</dbReference>
<keyword evidence="3" id="KW-1185">Reference proteome</keyword>
<proteinExistence type="predicted"/>
<evidence type="ECO:0000259" key="1">
    <source>
        <dbReference type="Pfam" id="PF14024"/>
    </source>
</evidence>
<protein>
    <recommendedName>
        <fullName evidence="1">DUF4240 domain-containing protein</fullName>
    </recommendedName>
</protein>
<dbReference type="Proteomes" id="UP000027178">
    <property type="component" value="Unassembled WGS sequence"/>
</dbReference>
<dbReference type="Pfam" id="PF14024">
    <property type="entry name" value="DUF4240"/>
    <property type="match status" value="1"/>
</dbReference>
<accession>A0A066YNV4</accession>
<evidence type="ECO:0000313" key="2">
    <source>
        <dbReference type="EMBL" id="KDN81649.1"/>
    </source>
</evidence>
<dbReference type="EMBL" id="JNBY01000132">
    <property type="protein sequence ID" value="KDN81649.1"/>
    <property type="molecule type" value="Genomic_DNA"/>
</dbReference>
<dbReference type="eggNOG" id="ENOG5033BRK">
    <property type="taxonomic scope" value="Bacteria"/>
</dbReference>
<gene>
    <name evidence="2" type="ORF">KCH_66110</name>
</gene>
<dbReference type="HOGENOM" id="CLU_085061_1_1_11"/>